<keyword evidence="10" id="KW-0406">Ion transport</keyword>
<evidence type="ECO:0000313" key="15">
    <source>
        <dbReference type="EMBL" id="MEQ2439964.1"/>
    </source>
</evidence>
<keyword evidence="8 14" id="KW-0812">Transmembrane</keyword>
<gene>
    <name evidence="15" type="ORF">WMO26_03875</name>
</gene>
<comment type="caution">
    <text evidence="15">The sequence shown here is derived from an EMBL/GenBank/DDBJ whole genome shotgun (WGS) entry which is preliminary data.</text>
</comment>
<protein>
    <recommendedName>
        <fullName evidence="4">Probable multidrug resistance protein NorM</fullName>
    </recommendedName>
    <alternativeName>
        <fullName evidence="12">Multidrug-efflux transporter</fullName>
    </alternativeName>
</protein>
<feature type="transmembrane region" description="Helical" evidence="14">
    <location>
        <begin position="270"/>
        <end position="293"/>
    </location>
</feature>
<feature type="transmembrane region" description="Helical" evidence="14">
    <location>
        <begin position="228"/>
        <end position="249"/>
    </location>
</feature>
<evidence type="ECO:0000256" key="2">
    <source>
        <dbReference type="ARBA" id="ARBA00004651"/>
    </source>
</evidence>
<evidence type="ECO:0000256" key="14">
    <source>
        <dbReference type="SAM" id="Phobius"/>
    </source>
</evidence>
<evidence type="ECO:0000256" key="10">
    <source>
        <dbReference type="ARBA" id="ARBA00023065"/>
    </source>
</evidence>
<keyword evidence="9 14" id="KW-1133">Transmembrane helix</keyword>
<dbReference type="Proteomes" id="UP001489509">
    <property type="component" value="Unassembled WGS sequence"/>
</dbReference>
<feature type="transmembrane region" description="Helical" evidence="14">
    <location>
        <begin position="452"/>
        <end position="474"/>
    </location>
</feature>
<feature type="transmembrane region" description="Helical" evidence="14">
    <location>
        <begin position="50"/>
        <end position="70"/>
    </location>
</feature>
<dbReference type="RefSeq" id="WP_349218271.1">
    <property type="nucleotide sequence ID" value="NZ_JBBMFD010000004.1"/>
</dbReference>
<keyword evidence="11 14" id="KW-0472">Membrane</keyword>
<feature type="transmembrane region" description="Helical" evidence="14">
    <location>
        <begin position="201"/>
        <end position="222"/>
    </location>
</feature>
<proteinExistence type="inferred from homology"/>
<evidence type="ECO:0000256" key="13">
    <source>
        <dbReference type="SAM" id="MobiDB-lite"/>
    </source>
</evidence>
<keyword evidence="7" id="KW-1003">Cell membrane</keyword>
<keyword evidence="6" id="KW-0050">Antiport</keyword>
<evidence type="ECO:0000313" key="16">
    <source>
        <dbReference type="Proteomes" id="UP001489509"/>
    </source>
</evidence>
<evidence type="ECO:0000256" key="4">
    <source>
        <dbReference type="ARBA" id="ARBA00020268"/>
    </source>
</evidence>
<feature type="transmembrane region" description="Helical" evidence="14">
    <location>
        <begin position="422"/>
        <end position="446"/>
    </location>
</feature>
<dbReference type="PANTHER" id="PTHR43298:SF2">
    <property type="entry name" value="FMN_FAD EXPORTER YEEO-RELATED"/>
    <property type="match status" value="1"/>
</dbReference>
<evidence type="ECO:0000256" key="7">
    <source>
        <dbReference type="ARBA" id="ARBA00022475"/>
    </source>
</evidence>
<dbReference type="PIRSF" id="PIRSF006603">
    <property type="entry name" value="DinF"/>
    <property type="match status" value="1"/>
</dbReference>
<feature type="transmembrane region" description="Helical" evidence="14">
    <location>
        <begin position="90"/>
        <end position="115"/>
    </location>
</feature>
<organism evidence="15 16">
    <name type="scientific">Solibaculum intestinale</name>
    <dbReference type="NCBI Taxonomy" id="3133165"/>
    <lineage>
        <taxon>Bacteria</taxon>
        <taxon>Bacillati</taxon>
        <taxon>Bacillota</taxon>
        <taxon>Clostridia</taxon>
        <taxon>Eubacteriales</taxon>
        <taxon>Oscillospiraceae</taxon>
        <taxon>Solibaculum</taxon>
    </lineage>
</organism>
<sequence>MKSIHRNQIHSNGQQPKRPFGFFKKERKKTDKDVSCAVLDLTSGSVPKQLIRFTIPLLLSNLLQGFYSMVDMAVVGQFVGSAGLAAVSNAAQLSFVINAVGMGITMGGTVLVARCKGAGDVPGQKRAVETLFAMTMAAALVMTVLSLLFYRQAFSLLGVPQPAMQDADAYMEILCAGTVFVFGYNMVVAVQRGLGDAKRPLYFVLLASVLNIVLDLLLVGGLHLGTPGAAAATIASQAVSFLAAAGYLRRQEGDLFNFRVKRIRIGRQEALTILRVGLPSAAQTAVVNLSYLLVTGMLNQFDVTVAAAAGAGLKINTFAGMFSWAVGSAVTTMVSQNLGAKKTERAEKACKSGLLLAMGATALVALLVNLTARPLLGIFDSDPAVIEEGVRYLRICCSFNALFYGAMYVFDSFATGAGSAGLAFANACLDAVGMRLLLCWLLGFWLSLGVEGIYWGQALSSVLPAVMGGIYFLCGRWKQKAL</sequence>
<dbReference type="CDD" id="cd13138">
    <property type="entry name" value="MATE_yoeA_like"/>
    <property type="match status" value="1"/>
</dbReference>
<comment type="similarity">
    <text evidence="3">Belongs to the multi antimicrobial extrusion (MATE) (TC 2.A.66.1) family.</text>
</comment>
<feature type="transmembrane region" description="Helical" evidence="14">
    <location>
        <begin position="313"/>
        <end position="334"/>
    </location>
</feature>
<comment type="function">
    <text evidence="1">Multidrug efflux pump.</text>
</comment>
<dbReference type="NCBIfam" id="TIGR00797">
    <property type="entry name" value="matE"/>
    <property type="match status" value="1"/>
</dbReference>
<evidence type="ECO:0000256" key="8">
    <source>
        <dbReference type="ARBA" id="ARBA00022692"/>
    </source>
</evidence>
<feature type="region of interest" description="Disordered" evidence="13">
    <location>
        <begin position="1"/>
        <end position="20"/>
    </location>
</feature>
<dbReference type="PANTHER" id="PTHR43298">
    <property type="entry name" value="MULTIDRUG RESISTANCE PROTEIN NORM-RELATED"/>
    <property type="match status" value="1"/>
</dbReference>
<evidence type="ECO:0000256" key="6">
    <source>
        <dbReference type="ARBA" id="ARBA00022449"/>
    </source>
</evidence>
<keyword evidence="16" id="KW-1185">Reference proteome</keyword>
<dbReference type="InterPro" id="IPR050222">
    <property type="entry name" value="MATE_MdtK"/>
</dbReference>
<evidence type="ECO:0000256" key="11">
    <source>
        <dbReference type="ARBA" id="ARBA00023136"/>
    </source>
</evidence>
<reference evidence="15 16" key="1">
    <citation type="submission" date="2024-03" db="EMBL/GenBank/DDBJ databases">
        <title>Human intestinal bacterial collection.</title>
        <authorList>
            <person name="Pauvert C."/>
            <person name="Hitch T.C.A."/>
            <person name="Clavel T."/>
        </authorList>
    </citation>
    <scope>NUCLEOTIDE SEQUENCE [LARGE SCALE GENOMIC DNA]</scope>
    <source>
        <strain evidence="15 16">CLA-JM-H44</strain>
    </source>
</reference>
<accession>A0ABV1DZ98</accession>
<evidence type="ECO:0000256" key="5">
    <source>
        <dbReference type="ARBA" id="ARBA00022448"/>
    </source>
</evidence>
<keyword evidence="5" id="KW-0813">Transport</keyword>
<comment type="subcellular location">
    <subcellularLocation>
        <location evidence="2">Cell membrane</location>
        <topology evidence="2">Multi-pass membrane protein</topology>
    </subcellularLocation>
</comment>
<evidence type="ECO:0000256" key="1">
    <source>
        <dbReference type="ARBA" id="ARBA00003408"/>
    </source>
</evidence>
<dbReference type="InterPro" id="IPR048279">
    <property type="entry name" value="MdtK-like"/>
</dbReference>
<feature type="transmembrane region" description="Helical" evidence="14">
    <location>
        <begin position="127"/>
        <end position="149"/>
    </location>
</feature>
<evidence type="ECO:0000256" key="12">
    <source>
        <dbReference type="ARBA" id="ARBA00031636"/>
    </source>
</evidence>
<dbReference type="Pfam" id="PF01554">
    <property type="entry name" value="MatE"/>
    <property type="match status" value="2"/>
</dbReference>
<evidence type="ECO:0000256" key="3">
    <source>
        <dbReference type="ARBA" id="ARBA00010199"/>
    </source>
</evidence>
<dbReference type="InterPro" id="IPR002528">
    <property type="entry name" value="MATE_fam"/>
</dbReference>
<feature type="transmembrane region" description="Helical" evidence="14">
    <location>
        <begin position="169"/>
        <end position="189"/>
    </location>
</feature>
<evidence type="ECO:0000256" key="9">
    <source>
        <dbReference type="ARBA" id="ARBA00022989"/>
    </source>
</evidence>
<name>A0ABV1DZ98_9FIRM</name>
<dbReference type="EMBL" id="JBBMFD010000004">
    <property type="protein sequence ID" value="MEQ2439964.1"/>
    <property type="molecule type" value="Genomic_DNA"/>
</dbReference>
<feature type="transmembrane region" description="Helical" evidence="14">
    <location>
        <begin position="354"/>
        <end position="372"/>
    </location>
</feature>